<keyword evidence="4" id="KW-0808">Transferase</keyword>
<keyword evidence="3" id="KW-0328">Glycosyltransferase</keyword>
<protein>
    <recommendedName>
        <fullName evidence="9">Glycosyltransferase RgtA/B/C/D-like domain-containing protein</fullName>
    </recommendedName>
</protein>
<accession>A0A382XDG6</accession>
<evidence type="ECO:0000256" key="2">
    <source>
        <dbReference type="ARBA" id="ARBA00022475"/>
    </source>
</evidence>
<sequence length="205" mass="22600">MLENRARWGGIAVFSLALLLRLGYLYELSDSPLFAVPVVDARTYVEEARYLNDVSWAGKQAPFWQPPLYPYALAALFALGGENYYLPRLLQALLGAMVCVLTYLLGRQIFGTGIGLAAALFAAGYGPLIYFGGELLPVLPAVFLNLLLLYLLATGHSQPRYLLIGFLTGLSALTVANILLFLPMLLGWLYWNQKREGRAPLATLK</sequence>
<evidence type="ECO:0000256" key="5">
    <source>
        <dbReference type="ARBA" id="ARBA00022692"/>
    </source>
</evidence>
<dbReference type="GO" id="GO:0008610">
    <property type="term" value="P:lipid biosynthetic process"/>
    <property type="evidence" value="ECO:0007669"/>
    <property type="project" value="UniProtKB-ARBA"/>
</dbReference>
<proteinExistence type="predicted"/>
<feature type="transmembrane region" description="Helical" evidence="8">
    <location>
        <begin position="164"/>
        <end position="191"/>
    </location>
</feature>
<evidence type="ECO:0000256" key="8">
    <source>
        <dbReference type="SAM" id="Phobius"/>
    </source>
</evidence>
<evidence type="ECO:0000256" key="6">
    <source>
        <dbReference type="ARBA" id="ARBA00022989"/>
    </source>
</evidence>
<dbReference type="GO" id="GO:0016763">
    <property type="term" value="F:pentosyltransferase activity"/>
    <property type="evidence" value="ECO:0007669"/>
    <property type="project" value="TreeGrafter"/>
</dbReference>
<keyword evidence="6 8" id="KW-1133">Transmembrane helix</keyword>
<dbReference type="AlphaFoldDB" id="A0A382XDG6"/>
<dbReference type="Pfam" id="PF13231">
    <property type="entry name" value="PMT_2"/>
    <property type="match status" value="1"/>
</dbReference>
<feature type="transmembrane region" description="Helical" evidence="8">
    <location>
        <begin position="128"/>
        <end position="152"/>
    </location>
</feature>
<reference evidence="10" key="1">
    <citation type="submission" date="2018-05" db="EMBL/GenBank/DDBJ databases">
        <authorList>
            <person name="Lanie J.A."/>
            <person name="Ng W.-L."/>
            <person name="Kazmierczak K.M."/>
            <person name="Andrzejewski T.M."/>
            <person name="Davidsen T.M."/>
            <person name="Wayne K.J."/>
            <person name="Tettelin H."/>
            <person name="Glass J.I."/>
            <person name="Rusch D."/>
            <person name="Podicherti R."/>
            <person name="Tsui H.-C.T."/>
            <person name="Winkler M.E."/>
        </authorList>
    </citation>
    <scope>NUCLEOTIDE SEQUENCE</scope>
</reference>
<feature type="domain" description="Glycosyltransferase RgtA/B/C/D-like" evidence="9">
    <location>
        <begin position="65"/>
        <end position="194"/>
    </location>
</feature>
<feature type="non-terminal residue" evidence="10">
    <location>
        <position position="205"/>
    </location>
</feature>
<organism evidence="10">
    <name type="scientific">marine metagenome</name>
    <dbReference type="NCBI Taxonomy" id="408172"/>
    <lineage>
        <taxon>unclassified sequences</taxon>
        <taxon>metagenomes</taxon>
        <taxon>ecological metagenomes</taxon>
    </lineage>
</organism>
<comment type="subcellular location">
    <subcellularLocation>
        <location evidence="1">Cell membrane</location>
        <topology evidence="1">Multi-pass membrane protein</topology>
    </subcellularLocation>
</comment>
<keyword evidence="5 8" id="KW-0812">Transmembrane</keyword>
<evidence type="ECO:0000256" key="3">
    <source>
        <dbReference type="ARBA" id="ARBA00022676"/>
    </source>
</evidence>
<dbReference type="InterPro" id="IPR038731">
    <property type="entry name" value="RgtA/B/C-like"/>
</dbReference>
<dbReference type="InterPro" id="IPR050297">
    <property type="entry name" value="LipidA_mod_glycosyltrf_83"/>
</dbReference>
<dbReference type="GO" id="GO:0005886">
    <property type="term" value="C:plasma membrane"/>
    <property type="evidence" value="ECO:0007669"/>
    <property type="project" value="UniProtKB-SubCell"/>
</dbReference>
<evidence type="ECO:0000313" key="10">
    <source>
        <dbReference type="EMBL" id="SVD69207.1"/>
    </source>
</evidence>
<dbReference type="PANTHER" id="PTHR33908">
    <property type="entry name" value="MANNOSYLTRANSFERASE YKCB-RELATED"/>
    <property type="match status" value="1"/>
</dbReference>
<evidence type="ECO:0000259" key="9">
    <source>
        <dbReference type="Pfam" id="PF13231"/>
    </source>
</evidence>
<keyword evidence="7 8" id="KW-0472">Membrane</keyword>
<feature type="transmembrane region" description="Helical" evidence="8">
    <location>
        <begin position="93"/>
        <end position="122"/>
    </location>
</feature>
<name>A0A382XDG6_9ZZZZ</name>
<dbReference type="EMBL" id="UINC01166968">
    <property type="protein sequence ID" value="SVD69207.1"/>
    <property type="molecule type" value="Genomic_DNA"/>
</dbReference>
<gene>
    <name evidence="10" type="ORF">METZ01_LOCUS422061</name>
</gene>
<dbReference type="PANTHER" id="PTHR33908:SF11">
    <property type="entry name" value="MEMBRANE PROTEIN"/>
    <property type="match status" value="1"/>
</dbReference>
<evidence type="ECO:0000256" key="7">
    <source>
        <dbReference type="ARBA" id="ARBA00023136"/>
    </source>
</evidence>
<evidence type="ECO:0000256" key="4">
    <source>
        <dbReference type="ARBA" id="ARBA00022679"/>
    </source>
</evidence>
<evidence type="ECO:0000256" key="1">
    <source>
        <dbReference type="ARBA" id="ARBA00004651"/>
    </source>
</evidence>
<keyword evidence="2" id="KW-1003">Cell membrane</keyword>